<name>A0ACB8QXE0_9AGAM</name>
<dbReference type="EMBL" id="MU273471">
    <property type="protein sequence ID" value="KAI0036478.1"/>
    <property type="molecule type" value="Genomic_DNA"/>
</dbReference>
<evidence type="ECO:0000313" key="1">
    <source>
        <dbReference type="EMBL" id="KAI0036478.1"/>
    </source>
</evidence>
<gene>
    <name evidence="1" type="ORF">K488DRAFT_41045</name>
</gene>
<organism evidence="1 2">
    <name type="scientific">Vararia minispora EC-137</name>
    <dbReference type="NCBI Taxonomy" id="1314806"/>
    <lineage>
        <taxon>Eukaryota</taxon>
        <taxon>Fungi</taxon>
        <taxon>Dikarya</taxon>
        <taxon>Basidiomycota</taxon>
        <taxon>Agaricomycotina</taxon>
        <taxon>Agaricomycetes</taxon>
        <taxon>Russulales</taxon>
        <taxon>Lachnocladiaceae</taxon>
        <taxon>Vararia</taxon>
    </lineage>
</organism>
<reference evidence="1" key="1">
    <citation type="submission" date="2021-02" db="EMBL/GenBank/DDBJ databases">
        <authorList>
            <consortium name="DOE Joint Genome Institute"/>
            <person name="Ahrendt S."/>
            <person name="Looney B.P."/>
            <person name="Miyauchi S."/>
            <person name="Morin E."/>
            <person name="Drula E."/>
            <person name="Courty P.E."/>
            <person name="Chicoki N."/>
            <person name="Fauchery L."/>
            <person name="Kohler A."/>
            <person name="Kuo A."/>
            <person name="Labutti K."/>
            <person name="Pangilinan J."/>
            <person name="Lipzen A."/>
            <person name="Riley R."/>
            <person name="Andreopoulos W."/>
            <person name="He G."/>
            <person name="Johnson J."/>
            <person name="Barry K.W."/>
            <person name="Grigoriev I.V."/>
            <person name="Nagy L."/>
            <person name="Hibbett D."/>
            <person name="Henrissat B."/>
            <person name="Matheny P.B."/>
            <person name="Labbe J."/>
            <person name="Martin F."/>
        </authorList>
    </citation>
    <scope>NUCLEOTIDE SEQUENCE</scope>
    <source>
        <strain evidence="1">EC-137</strain>
    </source>
</reference>
<accession>A0ACB8QXE0</accession>
<sequence length="585" mass="65556">MPSSEHEFQEASSIVFEWRLRDLHSLFEASKGETKSKVTKSVLFGNGRWQVLLTWRLTPVRVRSSQVLFYANAGTGSALDSTSGHISLFLSCEVSATGILIILCVHSRWIREGVWKFTFEIYDLAKSQQFNMKEAQNHTFSYKTANWGWAQFSRRDTVYYSRNAVKNADAFLITCTISGRPAPPAPPSAIPRLLVPKDLLDAVGGLLDDPNYSDVEFVLPRRGSGLRNAKRIYAMRNVLKRAEYFGFMFNGGFAEASTNPFMVQDDPSASEIASEMGDLGTRAEDSDEEDECLSDAESVNDARERIDLADSQIDLPPPTSTDDLAHPLDSPDNVADEQDERHSRNVRAKLSHPSSPRSSHVPVIFENRDDSRKGPRKMCVIVKDVAYSTYRAVLYYLYTDTIHFAPLSSSFYAAVARPQSAMQPLVSDGHTGTNSRAGQATGDVYVGQQPNVGSRREFIDLWAQANPGRPVPCSAKAVYRLADKLGLRELKERAFEHIIKSLTVENVPYEVFSTFSATFEAVRKVEVKFFLDHWMDIRSSDAMRNVWQQIRLGRHPGFEEVWPVIATNLEFNPQTAAVPVEGQST</sequence>
<reference evidence="1" key="2">
    <citation type="journal article" date="2022" name="New Phytol.">
        <title>Evolutionary transition to the ectomycorrhizal habit in the genomes of a hyperdiverse lineage of mushroom-forming fungi.</title>
        <authorList>
            <person name="Looney B."/>
            <person name="Miyauchi S."/>
            <person name="Morin E."/>
            <person name="Drula E."/>
            <person name="Courty P.E."/>
            <person name="Kohler A."/>
            <person name="Kuo A."/>
            <person name="LaButti K."/>
            <person name="Pangilinan J."/>
            <person name="Lipzen A."/>
            <person name="Riley R."/>
            <person name="Andreopoulos W."/>
            <person name="He G."/>
            <person name="Johnson J."/>
            <person name="Nolan M."/>
            <person name="Tritt A."/>
            <person name="Barry K.W."/>
            <person name="Grigoriev I.V."/>
            <person name="Nagy L.G."/>
            <person name="Hibbett D."/>
            <person name="Henrissat B."/>
            <person name="Matheny P.B."/>
            <person name="Labbe J."/>
            <person name="Martin F.M."/>
        </authorList>
    </citation>
    <scope>NUCLEOTIDE SEQUENCE</scope>
    <source>
        <strain evidence="1">EC-137</strain>
    </source>
</reference>
<evidence type="ECO:0000313" key="2">
    <source>
        <dbReference type="Proteomes" id="UP000814128"/>
    </source>
</evidence>
<keyword evidence="2" id="KW-1185">Reference proteome</keyword>
<comment type="caution">
    <text evidence="1">The sequence shown here is derived from an EMBL/GenBank/DDBJ whole genome shotgun (WGS) entry which is preliminary data.</text>
</comment>
<protein>
    <submittedName>
        <fullName evidence="1">Uncharacterized protein</fullName>
    </submittedName>
</protein>
<dbReference type="Proteomes" id="UP000814128">
    <property type="component" value="Unassembled WGS sequence"/>
</dbReference>
<proteinExistence type="predicted"/>